<dbReference type="EMBL" id="CP001710">
    <property type="protein sequence ID" value="ADL58336.1"/>
    <property type="molecule type" value="Genomic_DNA"/>
</dbReference>
<name>D9PVT8_METTM</name>
<keyword evidence="1" id="KW-0597">Phosphoprotein</keyword>
<keyword evidence="7" id="KW-1185">Reference proteome</keyword>
<evidence type="ECO:0008006" key="8">
    <source>
        <dbReference type="Google" id="ProtNLM"/>
    </source>
</evidence>
<proteinExistence type="inferred from homology"/>
<gene>
    <name evidence="6" type="ordered locus">MTBMA_c07410</name>
</gene>
<evidence type="ECO:0000256" key="2">
    <source>
        <dbReference type="ARBA" id="ARBA00022649"/>
    </source>
</evidence>
<dbReference type="NCBIfam" id="NF047751">
    <property type="entry name" value="HepT_toxin"/>
    <property type="match status" value="1"/>
</dbReference>
<accession>D9PVT8</accession>
<dbReference type="Proteomes" id="UP000000345">
    <property type="component" value="Chromosome"/>
</dbReference>
<dbReference type="Pfam" id="PF01934">
    <property type="entry name" value="HepT-like"/>
    <property type="match status" value="1"/>
</dbReference>
<dbReference type="GeneID" id="9704449"/>
<dbReference type="STRING" id="79929.MTBMA_c07410"/>
<dbReference type="InterPro" id="IPR052379">
    <property type="entry name" value="Type_VII_TA_RNase"/>
</dbReference>
<dbReference type="RefSeq" id="WP_013295560.1">
    <property type="nucleotide sequence ID" value="NC_014408.1"/>
</dbReference>
<dbReference type="Gene3D" id="1.20.120.580">
    <property type="entry name" value="bsu32300-like"/>
    <property type="match status" value="1"/>
</dbReference>
<dbReference type="HOGENOM" id="CLU_142825_1_0_2"/>
<dbReference type="PANTHER" id="PTHR33397:SF5">
    <property type="entry name" value="RNASE YUTE-RELATED"/>
    <property type="match status" value="1"/>
</dbReference>
<dbReference type="GO" id="GO:0004540">
    <property type="term" value="F:RNA nuclease activity"/>
    <property type="evidence" value="ECO:0007669"/>
    <property type="project" value="InterPro"/>
</dbReference>
<comment type="similarity">
    <text evidence="5">Belongs to the HepT RNase toxin family.</text>
</comment>
<dbReference type="OrthoDB" id="80506at2157"/>
<sequence>MKDEVLSKLEKLQEYLRILRNYRSHSLEDLKKDVTLRGAVERYLEVSIECCLDIGEMIISWERARKPETYREVIEILGEIGVLPGDFADKFAPAAGFRNILVHMYAEIDVERVYLYLQRDLEDIEKFAVFVARYLEELAD</sequence>
<evidence type="ECO:0000313" key="7">
    <source>
        <dbReference type="Proteomes" id="UP000000345"/>
    </source>
</evidence>
<dbReference type="InterPro" id="IPR037038">
    <property type="entry name" value="HepT-like_sf"/>
</dbReference>
<evidence type="ECO:0000256" key="3">
    <source>
        <dbReference type="ARBA" id="ARBA00022722"/>
    </source>
</evidence>
<reference evidence="6 7" key="2">
    <citation type="journal article" date="2010" name="J. Bacteriol.">
        <title>Complete genome sequence of Methanothermobacter marburgensis, a methanoarchaeon model organism.</title>
        <authorList>
            <person name="Liesegang H."/>
            <person name="Kaster A.K."/>
            <person name="Wiezer A."/>
            <person name="Goenrich M."/>
            <person name="Wollherr A."/>
            <person name="Seedorf H."/>
            <person name="Gottschalk G."/>
            <person name="Thauer R.K."/>
        </authorList>
    </citation>
    <scope>NUCLEOTIDE SEQUENCE [LARGE SCALE GENOMIC DNA]</scope>
    <source>
        <strain evidence="7">ATCC BAA-927 / DSM 2133 / JCM 14651 / NBRC 100331 / OCM 82 / Marburg</strain>
    </source>
</reference>
<evidence type="ECO:0000313" key="6">
    <source>
        <dbReference type="EMBL" id="ADL58336.1"/>
    </source>
</evidence>
<organism evidence="6 7">
    <name type="scientific">Methanothermobacter marburgensis (strain ATCC BAA-927 / DSM 2133 / JCM 14651 / NBRC 100331 / OCM 82 / Marburg)</name>
    <name type="common">Methanobacterium thermoautotrophicum</name>
    <dbReference type="NCBI Taxonomy" id="79929"/>
    <lineage>
        <taxon>Archaea</taxon>
        <taxon>Methanobacteriati</taxon>
        <taxon>Methanobacteriota</taxon>
        <taxon>Methanomada group</taxon>
        <taxon>Methanobacteria</taxon>
        <taxon>Methanobacteriales</taxon>
        <taxon>Methanobacteriaceae</taxon>
        <taxon>Methanothermobacter</taxon>
    </lineage>
</organism>
<dbReference type="GeneID" id="77399520"/>
<keyword evidence="4" id="KW-0378">Hydrolase</keyword>
<dbReference type="PaxDb" id="79929-MTBMA_c07410"/>
<dbReference type="InterPro" id="IPR008201">
    <property type="entry name" value="HepT-like"/>
</dbReference>
<protein>
    <recommendedName>
        <fullName evidence="8">DUF86 domain-containing protein</fullName>
    </recommendedName>
</protein>
<dbReference type="AlphaFoldDB" id="D9PVT8"/>
<keyword evidence="2" id="KW-1277">Toxin-antitoxin system</keyword>
<keyword evidence="3" id="KW-0540">Nuclease</keyword>
<dbReference type="GO" id="GO:0016787">
    <property type="term" value="F:hydrolase activity"/>
    <property type="evidence" value="ECO:0007669"/>
    <property type="project" value="UniProtKB-KW"/>
</dbReference>
<evidence type="ECO:0000256" key="5">
    <source>
        <dbReference type="ARBA" id="ARBA00024207"/>
    </source>
</evidence>
<dbReference type="GO" id="GO:0110001">
    <property type="term" value="C:toxin-antitoxin complex"/>
    <property type="evidence" value="ECO:0007669"/>
    <property type="project" value="InterPro"/>
</dbReference>
<reference key="1">
    <citation type="submission" date="2009-08" db="EMBL/GenBank/DDBJ databases">
        <title>The genome sequence of Methanothermobacter marburgensis.</title>
        <authorList>
            <person name="Kaster A."/>
            <person name="Seedorf H."/>
            <person name="Goenrich M."/>
            <person name="Wiezer A."/>
            <person name="Liesegang H."/>
            <person name="Thauer R."/>
            <person name="Gottschalk G."/>
        </authorList>
    </citation>
    <scope>NUCLEOTIDE SEQUENCE</scope>
    <source>
        <strain>Marburg</strain>
    </source>
</reference>
<dbReference type="KEGG" id="mmg:MTBMA_c07410"/>
<dbReference type="PANTHER" id="PTHR33397">
    <property type="entry name" value="UPF0331 PROTEIN YUTE"/>
    <property type="match status" value="1"/>
</dbReference>
<evidence type="ECO:0000256" key="1">
    <source>
        <dbReference type="ARBA" id="ARBA00022553"/>
    </source>
</evidence>
<evidence type="ECO:0000256" key="4">
    <source>
        <dbReference type="ARBA" id="ARBA00022801"/>
    </source>
</evidence>